<dbReference type="InterPro" id="IPR006146">
    <property type="entry name" value="5'-Nucleotdase_CS"/>
</dbReference>
<comment type="similarity">
    <text evidence="6">Belongs to the 5'-nucleotidase family.</text>
</comment>
<dbReference type="PRINTS" id="PR01607">
    <property type="entry name" value="APYRASEFAMLY"/>
</dbReference>
<evidence type="ECO:0000256" key="6">
    <source>
        <dbReference type="RuleBase" id="RU362119"/>
    </source>
</evidence>
<evidence type="ECO:0000256" key="4">
    <source>
        <dbReference type="ARBA" id="ARBA00022729"/>
    </source>
</evidence>
<dbReference type="GO" id="GO:0000166">
    <property type="term" value="F:nucleotide binding"/>
    <property type="evidence" value="ECO:0007669"/>
    <property type="project" value="UniProtKB-KW"/>
</dbReference>
<keyword evidence="6" id="KW-0378">Hydrolase</keyword>
<protein>
    <submittedName>
        <fullName evidence="11">LPXTG cell wall anchor domain-containing protein</fullName>
    </submittedName>
</protein>
<evidence type="ECO:0000259" key="9">
    <source>
        <dbReference type="PROSITE" id="PS50847"/>
    </source>
</evidence>
<dbReference type="NCBIfam" id="TIGR01167">
    <property type="entry name" value="LPXTG_anchor"/>
    <property type="match status" value="1"/>
</dbReference>
<feature type="transmembrane region" description="Helical" evidence="8">
    <location>
        <begin position="675"/>
        <end position="695"/>
    </location>
</feature>
<dbReference type="Gene3D" id="3.60.21.10">
    <property type="match status" value="1"/>
</dbReference>
<dbReference type="Gene3D" id="2.20.230.30">
    <property type="match status" value="1"/>
</dbReference>
<dbReference type="InterPro" id="IPR019931">
    <property type="entry name" value="LPXTG_anchor"/>
</dbReference>
<feature type="domain" description="Gram-positive cocci surface proteins LPxTG" evidence="9">
    <location>
        <begin position="668"/>
        <end position="700"/>
    </location>
</feature>
<dbReference type="SUPFAM" id="SSF55816">
    <property type="entry name" value="5'-nucleotidase (syn. UDP-sugar hydrolase), C-terminal domain"/>
    <property type="match status" value="1"/>
</dbReference>
<dbReference type="Proteomes" id="UP000281771">
    <property type="component" value="Unassembled WGS sequence"/>
</dbReference>
<dbReference type="Pfam" id="PF00746">
    <property type="entry name" value="Gram_pos_anchor"/>
    <property type="match status" value="1"/>
</dbReference>
<keyword evidence="4 6" id="KW-0732">Signal</keyword>
<evidence type="ECO:0000259" key="10">
    <source>
        <dbReference type="PROSITE" id="PS51109"/>
    </source>
</evidence>
<evidence type="ECO:0000256" key="3">
    <source>
        <dbReference type="ARBA" id="ARBA00022525"/>
    </source>
</evidence>
<evidence type="ECO:0000313" key="12">
    <source>
        <dbReference type="Proteomes" id="UP000281771"/>
    </source>
</evidence>
<evidence type="ECO:0000256" key="5">
    <source>
        <dbReference type="ARBA" id="ARBA00023088"/>
    </source>
</evidence>
<name>A0A3P1VFH6_9STRE</name>
<comment type="subcellular location">
    <subcellularLocation>
        <location evidence="1">Secreted</location>
        <location evidence="1">Cell wall</location>
        <topology evidence="1">Peptidoglycan-anchor</topology>
    </subcellularLocation>
</comment>
<dbReference type="Gene3D" id="3.90.780.10">
    <property type="entry name" value="5'-Nucleotidase, C-terminal domain"/>
    <property type="match status" value="1"/>
</dbReference>
<dbReference type="Pfam" id="PF02872">
    <property type="entry name" value="5_nucleotid_C"/>
    <property type="match status" value="1"/>
</dbReference>
<dbReference type="GO" id="GO:0008768">
    <property type="term" value="F:UDP-sugar diphosphatase activity"/>
    <property type="evidence" value="ECO:0007669"/>
    <property type="project" value="TreeGrafter"/>
</dbReference>
<dbReference type="FunFam" id="3.60.21.10:FF:000052">
    <property type="entry name" value="Endonuclease YhcR"/>
    <property type="match status" value="1"/>
</dbReference>
<feature type="chain" id="PRO_5039745010" evidence="6">
    <location>
        <begin position="23"/>
        <end position="700"/>
    </location>
</feature>
<dbReference type="AlphaFoldDB" id="A0A3P1VFH6"/>
<dbReference type="SUPFAM" id="SSF56300">
    <property type="entry name" value="Metallo-dependent phosphatases"/>
    <property type="match status" value="1"/>
</dbReference>
<reference evidence="11 12" key="1">
    <citation type="submission" date="2018-11" db="EMBL/GenBank/DDBJ databases">
        <title>Genomes From Bacteria Associated with the Canine Oral Cavity: a Test Case for Automated Genome-Based Taxonomic Assignment.</title>
        <authorList>
            <person name="Coil D.A."/>
            <person name="Jospin G."/>
            <person name="Darling A.E."/>
            <person name="Wallis C."/>
            <person name="Davis I.J."/>
            <person name="Harris S."/>
            <person name="Eisen J.A."/>
            <person name="Holcombe L.J."/>
            <person name="O'Flynn C."/>
        </authorList>
    </citation>
    <scope>NUCLEOTIDE SEQUENCE [LARGE SCALE GENOMIC DNA]</scope>
    <source>
        <strain evidence="11 12">OH4621_COT-116</strain>
    </source>
</reference>
<feature type="region of interest" description="Disordered" evidence="7">
    <location>
        <begin position="641"/>
        <end position="663"/>
    </location>
</feature>
<dbReference type="EMBL" id="RQZA01000001">
    <property type="protein sequence ID" value="RRD32406.1"/>
    <property type="molecule type" value="Genomic_DNA"/>
</dbReference>
<keyword evidence="2" id="KW-0134">Cell wall</keyword>
<keyword evidence="12" id="KW-1185">Reference proteome</keyword>
<comment type="caution">
    <text evidence="11">The sequence shown here is derived from an EMBL/GenBank/DDBJ whole genome shotgun (WGS) entry which is preliminary data.</text>
</comment>
<dbReference type="SMART" id="SM01208">
    <property type="entry name" value="G5"/>
    <property type="match status" value="1"/>
</dbReference>
<evidence type="ECO:0000313" key="11">
    <source>
        <dbReference type="EMBL" id="RRD32406.1"/>
    </source>
</evidence>
<proteinExistence type="inferred from homology"/>
<dbReference type="PROSITE" id="PS00786">
    <property type="entry name" value="5_NUCLEOTIDASE_2"/>
    <property type="match status" value="1"/>
</dbReference>
<dbReference type="GO" id="GO:0030288">
    <property type="term" value="C:outer membrane-bounded periplasmic space"/>
    <property type="evidence" value="ECO:0007669"/>
    <property type="project" value="TreeGrafter"/>
</dbReference>
<sequence length="700" mass="74670">MKRKHCLKFSALGLLVSGSLLASSVSADQAPIQILGINDFHGALSTTGSAYMPEGRISGTGSAAVLSTYLNKAENDFLTANPNGHSLRVQAGDMVGASPANSGLLQDEPTIRVLNAMGFDYGTLGNHEFDEGLPEFYRILNGLAPSPGQFYDIVHTYPREASQQKTVIANVIDKATGTIPYGWSPYAVEDVDVNGQTVKIGFIGIVTTEIPSLVLKQHHEGYQFLDEAETIATYSKQLREQGVHAIIVLAHVPSTSEGDVASGEAADMMARVATIDPSHSVDVVFAGHNHVYTNGLAGNTRIVQSIAQGKAYTDVRGILDTETKDFVSTPTATVTATAPGVEKDPVIQAIVNEADSIVATVTQAKIGTAASSDDITRDINEFKESPVGNLITTGQLEIARKEGYNVDFALTNNGGIRSDLIVGDDKSITWGAAQAVQPFGNILQIVELTGQQIYDALNQQYDESERYFLQMSGLKYIYTDADNPTPENPYKVYKAYKADGTELDPSATYTVVINDFLYGGGDSFSALTGGRLVGAIQPDTEVFVSYIKGLEAAGQPVTAGITGVKTYKSAAQIAAEQTTEEEVEIPFESQRLEDSTLPEGTEKVVTKGVNGKVKVVKDATGKEISRTVLVEPVTEVIHVGTKKATKPEQQTTEDQLPPAKKGKKKVILPATGESASILLTVLGLGGLVAVLALVLRRKKK</sequence>
<accession>A0A3P1VFH6</accession>
<keyword evidence="8" id="KW-0472">Membrane</keyword>
<gene>
    <name evidence="11" type="ORF">EII38_01325</name>
</gene>
<evidence type="ECO:0000256" key="8">
    <source>
        <dbReference type="SAM" id="Phobius"/>
    </source>
</evidence>
<dbReference type="InterPro" id="IPR036907">
    <property type="entry name" value="5'-Nucleotdase_C_sf"/>
</dbReference>
<dbReference type="InterPro" id="IPR011098">
    <property type="entry name" value="G5_dom"/>
</dbReference>
<keyword evidence="8" id="KW-0812">Transmembrane</keyword>
<feature type="domain" description="G5" evidence="10">
    <location>
        <begin position="570"/>
        <end position="651"/>
    </location>
</feature>
<keyword evidence="6" id="KW-0547">Nucleotide-binding</keyword>
<dbReference type="STRING" id="1123309.GCA_000377005_01471"/>
<dbReference type="GO" id="GO:0046872">
    <property type="term" value="F:metal ion binding"/>
    <property type="evidence" value="ECO:0007669"/>
    <property type="project" value="InterPro"/>
</dbReference>
<keyword evidence="3" id="KW-0964">Secreted</keyword>
<evidence type="ECO:0000256" key="7">
    <source>
        <dbReference type="SAM" id="MobiDB-lite"/>
    </source>
</evidence>
<dbReference type="GO" id="GO:0008253">
    <property type="term" value="F:5'-nucleotidase activity"/>
    <property type="evidence" value="ECO:0007669"/>
    <property type="project" value="TreeGrafter"/>
</dbReference>
<dbReference type="PROSITE" id="PS51109">
    <property type="entry name" value="G5"/>
    <property type="match status" value="1"/>
</dbReference>
<dbReference type="InterPro" id="IPR008334">
    <property type="entry name" value="5'-Nucleotdase_C"/>
</dbReference>
<dbReference type="PROSITE" id="PS50847">
    <property type="entry name" value="GRAM_POS_ANCHORING"/>
    <property type="match status" value="1"/>
</dbReference>
<dbReference type="PANTHER" id="PTHR11575">
    <property type="entry name" value="5'-NUCLEOTIDASE-RELATED"/>
    <property type="match status" value="1"/>
</dbReference>
<dbReference type="InterPro" id="IPR004843">
    <property type="entry name" value="Calcineurin-like_PHP"/>
</dbReference>
<dbReference type="PANTHER" id="PTHR11575:SF24">
    <property type="entry name" value="5'-NUCLEOTIDASE"/>
    <property type="match status" value="1"/>
</dbReference>
<dbReference type="Pfam" id="PF00149">
    <property type="entry name" value="Metallophos"/>
    <property type="match status" value="1"/>
</dbReference>
<dbReference type="InterPro" id="IPR006179">
    <property type="entry name" value="5_nucleotidase/apyrase"/>
</dbReference>
<dbReference type="GO" id="GO:0009166">
    <property type="term" value="P:nucleotide catabolic process"/>
    <property type="evidence" value="ECO:0007669"/>
    <property type="project" value="InterPro"/>
</dbReference>
<evidence type="ECO:0000256" key="1">
    <source>
        <dbReference type="ARBA" id="ARBA00004168"/>
    </source>
</evidence>
<keyword evidence="5" id="KW-0572">Peptidoglycan-anchor</keyword>
<dbReference type="RefSeq" id="WP_124775419.1">
    <property type="nucleotide sequence ID" value="NZ_RQZA01000001.1"/>
</dbReference>
<feature type="signal peptide" evidence="6">
    <location>
        <begin position="1"/>
        <end position="22"/>
    </location>
</feature>
<evidence type="ECO:0000256" key="2">
    <source>
        <dbReference type="ARBA" id="ARBA00022512"/>
    </source>
</evidence>
<dbReference type="InterPro" id="IPR029052">
    <property type="entry name" value="Metallo-depent_PP-like"/>
</dbReference>
<dbReference type="Pfam" id="PF07501">
    <property type="entry name" value="G5"/>
    <property type="match status" value="1"/>
</dbReference>
<organism evidence="11 12">
    <name type="scientific">Streptococcus minor</name>
    <dbReference type="NCBI Taxonomy" id="229549"/>
    <lineage>
        <taxon>Bacteria</taxon>
        <taxon>Bacillati</taxon>
        <taxon>Bacillota</taxon>
        <taxon>Bacilli</taxon>
        <taxon>Lactobacillales</taxon>
        <taxon>Streptococcaceae</taxon>
        <taxon>Streptococcus</taxon>
    </lineage>
</organism>
<keyword evidence="8" id="KW-1133">Transmembrane helix</keyword>